<dbReference type="Pfam" id="PF02463">
    <property type="entry name" value="SMC_N"/>
    <property type="match status" value="1"/>
</dbReference>
<accession>A0A9D1W5U8</accession>
<evidence type="ECO:0000256" key="2">
    <source>
        <dbReference type="ARBA" id="ARBA00008016"/>
    </source>
</evidence>
<keyword evidence="10 12" id="KW-0234">DNA repair</keyword>
<feature type="binding site" evidence="12">
    <location>
        <begin position="30"/>
        <end position="37"/>
    </location>
    <ligand>
        <name>ATP</name>
        <dbReference type="ChEBI" id="CHEBI:30616"/>
    </ligand>
</feature>
<evidence type="ECO:0000256" key="11">
    <source>
        <dbReference type="ARBA" id="ARBA00023236"/>
    </source>
</evidence>
<dbReference type="CDD" id="cd03242">
    <property type="entry name" value="ABC_RecF"/>
    <property type="match status" value="1"/>
</dbReference>
<evidence type="ECO:0000256" key="4">
    <source>
        <dbReference type="ARBA" id="ARBA00022490"/>
    </source>
</evidence>
<keyword evidence="4 12" id="KW-0963">Cytoplasm</keyword>
<evidence type="ECO:0000313" key="16">
    <source>
        <dbReference type="Proteomes" id="UP000886780"/>
    </source>
</evidence>
<dbReference type="Gene3D" id="3.40.50.300">
    <property type="entry name" value="P-loop containing nucleotide triphosphate hydrolases"/>
    <property type="match status" value="1"/>
</dbReference>
<gene>
    <name evidence="12 15" type="primary">recF</name>
    <name evidence="15" type="ORF">IAA28_10305</name>
</gene>
<evidence type="ECO:0000256" key="7">
    <source>
        <dbReference type="ARBA" id="ARBA00022763"/>
    </source>
</evidence>
<dbReference type="Proteomes" id="UP000886780">
    <property type="component" value="Unassembled WGS sequence"/>
</dbReference>
<protein>
    <recommendedName>
        <fullName evidence="3 12">DNA replication and repair protein RecF</fullName>
    </recommendedName>
</protein>
<dbReference type="GO" id="GO:0000731">
    <property type="term" value="P:DNA synthesis involved in DNA repair"/>
    <property type="evidence" value="ECO:0007669"/>
    <property type="project" value="TreeGrafter"/>
</dbReference>
<name>A0A9D1W5U8_9FIRM</name>
<dbReference type="Gene3D" id="1.20.1050.90">
    <property type="entry name" value="RecF/RecN/SMC, N-terminal domain"/>
    <property type="match status" value="1"/>
</dbReference>
<keyword evidence="5 12" id="KW-0235">DNA replication</keyword>
<dbReference type="HAMAP" id="MF_00365">
    <property type="entry name" value="RecF"/>
    <property type="match status" value="1"/>
</dbReference>
<evidence type="ECO:0000313" key="15">
    <source>
        <dbReference type="EMBL" id="HIX53180.1"/>
    </source>
</evidence>
<evidence type="ECO:0000256" key="8">
    <source>
        <dbReference type="ARBA" id="ARBA00022840"/>
    </source>
</evidence>
<feature type="domain" description="RecF/RecN/SMC N-terminal" evidence="14">
    <location>
        <begin position="2"/>
        <end position="325"/>
    </location>
</feature>
<dbReference type="NCBIfam" id="TIGR00611">
    <property type="entry name" value="recf"/>
    <property type="match status" value="1"/>
</dbReference>
<organism evidence="15 16">
    <name type="scientific">Candidatus Lachnoclostridium stercoripullorum</name>
    <dbReference type="NCBI Taxonomy" id="2838635"/>
    <lineage>
        <taxon>Bacteria</taxon>
        <taxon>Bacillati</taxon>
        <taxon>Bacillota</taxon>
        <taxon>Clostridia</taxon>
        <taxon>Lachnospirales</taxon>
        <taxon>Lachnospiraceae</taxon>
    </lineage>
</organism>
<evidence type="ECO:0000256" key="5">
    <source>
        <dbReference type="ARBA" id="ARBA00022705"/>
    </source>
</evidence>
<keyword evidence="8 12" id="KW-0067">ATP-binding</keyword>
<dbReference type="PROSITE" id="PS00618">
    <property type="entry name" value="RECF_2"/>
    <property type="match status" value="1"/>
</dbReference>
<reference evidence="15" key="2">
    <citation type="submission" date="2021-04" db="EMBL/GenBank/DDBJ databases">
        <authorList>
            <person name="Gilroy R."/>
        </authorList>
    </citation>
    <scope>NUCLEOTIDE SEQUENCE</scope>
    <source>
        <strain evidence="15">ChiGjej4B4-12881</strain>
    </source>
</reference>
<dbReference type="EMBL" id="DXEU01000186">
    <property type="protein sequence ID" value="HIX53180.1"/>
    <property type="molecule type" value="Genomic_DNA"/>
</dbReference>
<evidence type="ECO:0000256" key="1">
    <source>
        <dbReference type="ARBA" id="ARBA00004496"/>
    </source>
</evidence>
<reference evidence="15" key="1">
    <citation type="journal article" date="2021" name="PeerJ">
        <title>Extensive microbial diversity within the chicken gut microbiome revealed by metagenomics and culture.</title>
        <authorList>
            <person name="Gilroy R."/>
            <person name="Ravi A."/>
            <person name="Getino M."/>
            <person name="Pursley I."/>
            <person name="Horton D.L."/>
            <person name="Alikhan N.F."/>
            <person name="Baker D."/>
            <person name="Gharbi K."/>
            <person name="Hall N."/>
            <person name="Watson M."/>
            <person name="Adriaenssens E.M."/>
            <person name="Foster-Nyarko E."/>
            <person name="Jarju S."/>
            <person name="Secka A."/>
            <person name="Antonio M."/>
            <person name="Oren A."/>
            <person name="Chaudhuri R.R."/>
            <person name="La Ragione R."/>
            <person name="Hildebrand F."/>
            <person name="Pallen M.J."/>
        </authorList>
    </citation>
    <scope>NUCLEOTIDE SEQUENCE</scope>
    <source>
        <strain evidence="15">ChiGjej4B4-12881</strain>
    </source>
</reference>
<evidence type="ECO:0000256" key="12">
    <source>
        <dbReference type="HAMAP-Rule" id="MF_00365"/>
    </source>
</evidence>
<comment type="subcellular location">
    <subcellularLocation>
        <location evidence="1 12 13">Cytoplasm</location>
    </subcellularLocation>
</comment>
<proteinExistence type="inferred from homology"/>
<dbReference type="PANTHER" id="PTHR32182:SF0">
    <property type="entry name" value="DNA REPLICATION AND REPAIR PROTEIN RECF"/>
    <property type="match status" value="1"/>
</dbReference>
<keyword evidence="7 12" id="KW-0227">DNA damage</keyword>
<comment type="caution">
    <text evidence="15">The sequence shown here is derived from an EMBL/GenBank/DDBJ whole genome shotgun (WGS) entry which is preliminary data.</text>
</comment>
<dbReference type="GO" id="GO:0006302">
    <property type="term" value="P:double-strand break repair"/>
    <property type="evidence" value="ECO:0007669"/>
    <property type="project" value="TreeGrafter"/>
</dbReference>
<sequence>MYIESIELKDYRNYTDLHMNFSQGTNILYGDNAQGKTNILEAVYVCATTKSHRASKDKELIRFGQEESHIKLCVKKDGVPYRIDMHLKKNKPKGVAVNGIPIRRASELFGIVNVVFFSPEDLNIIKNGPAERRRFIDLELCQLNKLYVHSLVQYNRVVTQRNKLLKELSFRPEYEDTLDVWDMQMVQYGSEVMQYRREFVEELNHIILSIHSQLSGGKEEIRISYEPNTAPEIFADELKRGRAQDIRQKTSLSGPHRDDISFHVNGIDIRKFGSQGQQRTAALSLKLAEIEIVRKIVKDYPILLLDDVLSELDGNRQNQLLGGIGHIQTVITCTGLDEFVNHRFPIDKVFRVASGTVTSEN</sequence>
<dbReference type="AlphaFoldDB" id="A0A9D1W5U8"/>
<dbReference type="InterPro" id="IPR042174">
    <property type="entry name" value="RecF_2"/>
</dbReference>
<keyword evidence="6 12" id="KW-0547">Nucleotide-binding</keyword>
<dbReference type="InterPro" id="IPR027417">
    <property type="entry name" value="P-loop_NTPase"/>
</dbReference>
<evidence type="ECO:0000256" key="13">
    <source>
        <dbReference type="RuleBase" id="RU000578"/>
    </source>
</evidence>
<dbReference type="GO" id="GO:0006260">
    <property type="term" value="P:DNA replication"/>
    <property type="evidence" value="ECO:0007669"/>
    <property type="project" value="UniProtKB-UniRule"/>
</dbReference>
<dbReference type="InterPro" id="IPR018078">
    <property type="entry name" value="DNA-binding_RecF_CS"/>
</dbReference>
<keyword evidence="11 12" id="KW-0742">SOS response</keyword>
<dbReference type="InterPro" id="IPR003395">
    <property type="entry name" value="RecF/RecN/SMC_N"/>
</dbReference>
<keyword evidence="9 12" id="KW-0238">DNA-binding</keyword>
<dbReference type="GO" id="GO:0003697">
    <property type="term" value="F:single-stranded DNA binding"/>
    <property type="evidence" value="ECO:0007669"/>
    <property type="project" value="UniProtKB-UniRule"/>
</dbReference>
<dbReference type="SUPFAM" id="SSF52540">
    <property type="entry name" value="P-loop containing nucleoside triphosphate hydrolases"/>
    <property type="match status" value="1"/>
</dbReference>
<evidence type="ECO:0000256" key="10">
    <source>
        <dbReference type="ARBA" id="ARBA00023204"/>
    </source>
</evidence>
<evidence type="ECO:0000259" key="14">
    <source>
        <dbReference type="Pfam" id="PF02463"/>
    </source>
</evidence>
<comment type="similarity">
    <text evidence="2 12 13">Belongs to the RecF family.</text>
</comment>
<comment type="function">
    <text evidence="12 13">The RecF protein is involved in DNA metabolism; it is required for DNA replication and normal SOS inducibility. RecF binds preferentially to single-stranded, linear DNA. It also seems to bind ATP.</text>
</comment>
<evidence type="ECO:0000256" key="9">
    <source>
        <dbReference type="ARBA" id="ARBA00023125"/>
    </source>
</evidence>
<evidence type="ECO:0000256" key="3">
    <source>
        <dbReference type="ARBA" id="ARBA00020170"/>
    </source>
</evidence>
<evidence type="ECO:0000256" key="6">
    <source>
        <dbReference type="ARBA" id="ARBA00022741"/>
    </source>
</evidence>
<dbReference type="PANTHER" id="PTHR32182">
    <property type="entry name" value="DNA REPLICATION AND REPAIR PROTEIN RECF"/>
    <property type="match status" value="1"/>
</dbReference>
<dbReference type="GO" id="GO:0005524">
    <property type="term" value="F:ATP binding"/>
    <property type="evidence" value="ECO:0007669"/>
    <property type="project" value="UniProtKB-UniRule"/>
</dbReference>
<dbReference type="InterPro" id="IPR001238">
    <property type="entry name" value="DNA-binding_RecF"/>
</dbReference>
<dbReference type="GO" id="GO:0005737">
    <property type="term" value="C:cytoplasm"/>
    <property type="evidence" value="ECO:0007669"/>
    <property type="project" value="UniProtKB-SubCell"/>
</dbReference>
<dbReference type="GO" id="GO:0009432">
    <property type="term" value="P:SOS response"/>
    <property type="evidence" value="ECO:0007669"/>
    <property type="project" value="UniProtKB-UniRule"/>
</dbReference>